<gene>
    <name evidence="9" type="ORF">N7603_07255</name>
</gene>
<dbReference type="PANTHER" id="PTHR43302:SF5">
    <property type="entry name" value="TRANSPORTER ARSB-RELATED"/>
    <property type="match status" value="1"/>
</dbReference>
<keyword evidence="4 7" id="KW-0812">Transmembrane</keyword>
<organism evidence="9 10">
    <name type="scientific">Paracholeplasma vituli</name>
    <dbReference type="NCBI Taxonomy" id="69473"/>
    <lineage>
        <taxon>Bacteria</taxon>
        <taxon>Bacillati</taxon>
        <taxon>Mycoplasmatota</taxon>
        <taxon>Mollicutes</taxon>
        <taxon>Acholeplasmatales</taxon>
        <taxon>Acholeplasmataceae</taxon>
        <taxon>Paracholeplasma</taxon>
    </lineage>
</organism>
<feature type="transmembrane region" description="Helical" evidence="7">
    <location>
        <begin position="37"/>
        <end position="57"/>
    </location>
</feature>
<feature type="transmembrane region" description="Helical" evidence="7">
    <location>
        <begin position="12"/>
        <end position="31"/>
    </location>
</feature>
<evidence type="ECO:0000256" key="1">
    <source>
        <dbReference type="ARBA" id="ARBA00004651"/>
    </source>
</evidence>
<comment type="subcellular location">
    <subcellularLocation>
        <location evidence="1">Cell membrane</location>
        <topology evidence="1">Multi-pass membrane protein</topology>
    </subcellularLocation>
</comment>
<evidence type="ECO:0000313" key="9">
    <source>
        <dbReference type="EMBL" id="MCU0105452.1"/>
    </source>
</evidence>
<protein>
    <submittedName>
        <fullName evidence="9">SLC13 family permease</fullName>
    </submittedName>
</protein>
<evidence type="ECO:0000313" key="10">
    <source>
        <dbReference type="Proteomes" id="UP001209076"/>
    </source>
</evidence>
<evidence type="ECO:0000256" key="3">
    <source>
        <dbReference type="ARBA" id="ARBA00022475"/>
    </source>
</evidence>
<feature type="transmembrane region" description="Helical" evidence="7">
    <location>
        <begin position="282"/>
        <end position="304"/>
    </location>
</feature>
<evidence type="ECO:0000256" key="5">
    <source>
        <dbReference type="ARBA" id="ARBA00022989"/>
    </source>
</evidence>
<keyword evidence="10" id="KW-1185">Reference proteome</keyword>
<dbReference type="Proteomes" id="UP001209076">
    <property type="component" value="Unassembled WGS sequence"/>
</dbReference>
<evidence type="ECO:0000256" key="7">
    <source>
        <dbReference type="SAM" id="Phobius"/>
    </source>
</evidence>
<feature type="transmembrane region" description="Helical" evidence="7">
    <location>
        <begin position="120"/>
        <end position="138"/>
    </location>
</feature>
<proteinExistence type="predicted"/>
<feature type="transmembrane region" description="Helical" evidence="7">
    <location>
        <begin position="78"/>
        <end position="108"/>
    </location>
</feature>
<keyword evidence="5 7" id="KW-1133">Transmembrane helix</keyword>
<evidence type="ECO:0000256" key="2">
    <source>
        <dbReference type="ARBA" id="ARBA00022448"/>
    </source>
</evidence>
<dbReference type="InterPro" id="IPR004680">
    <property type="entry name" value="Cit_transptr-like_dom"/>
</dbReference>
<feature type="transmembrane region" description="Helical" evidence="7">
    <location>
        <begin position="245"/>
        <end position="262"/>
    </location>
</feature>
<feature type="transmembrane region" description="Helical" evidence="7">
    <location>
        <begin position="316"/>
        <end position="338"/>
    </location>
</feature>
<feature type="domain" description="Citrate transporter-like" evidence="8">
    <location>
        <begin position="16"/>
        <end position="302"/>
    </location>
</feature>
<feature type="transmembrane region" description="Helical" evidence="7">
    <location>
        <begin position="202"/>
        <end position="233"/>
    </location>
</feature>
<keyword evidence="6 7" id="KW-0472">Membrane</keyword>
<dbReference type="PANTHER" id="PTHR43302">
    <property type="entry name" value="TRANSPORTER ARSB-RELATED"/>
    <property type="match status" value="1"/>
</dbReference>
<comment type="caution">
    <text evidence="9">The sequence shown here is derived from an EMBL/GenBank/DDBJ whole genome shotgun (WGS) entry which is preliminary data.</text>
</comment>
<feature type="transmembrane region" description="Helical" evidence="7">
    <location>
        <begin position="350"/>
        <end position="371"/>
    </location>
</feature>
<evidence type="ECO:0000256" key="4">
    <source>
        <dbReference type="ARBA" id="ARBA00022692"/>
    </source>
</evidence>
<accession>A0ABT2Q0D7</accession>
<feature type="transmembrane region" description="Helical" evidence="7">
    <location>
        <begin position="159"/>
        <end position="182"/>
    </location>
</feature>
<evidence type="ECO:0000259" key="8">
    <source>
        <dbReference type="Pfam" id="PF03600"/>
    </source>
</evidence>
<dbReference type="RefSeq" id="WP_262096763.1">
    <property type="nucleotide sequence ID" value="NZ_JAOEGN010000014.1"/>
</dbReference>
<keyword evidence="2" id="KW-0813">Transport</keyword>
<dbReference type="Pfam" id="PF03600">
    <property type="entry name" value="CitMHS"/>
    <property type="match status" value="1"/>
</dbReference>
<dbReference type="EMBL" id="JAOEGN010000014">
    <property type="protein sequence ID" value="MCU0105452.1"/>
    <property type="molecule type" value="Genomic_DNA"/>
</dbReference>
<reference evidence="10" key="1">
    <citation type="submission" date="2023-07" db="EMBL/GenBank/DDBJ databases">
        <title>Novel Mycoplasma species identified in domestic and wild animals.</title>
        <authorList>
            <person name="Volokhov D.V."/>
            <person name="Furtak V.A."/>
            <person name="Zagorodnyaya T.A."/>
        </authorList>
    </citation>
    <scope>NUCLEOTIDE SEQUENCE [LARGE SCALE GENOMIC DNA]</scope>
    <source>
        <strain evidence="10">92-19</strain>
    </source>
</reference>
<sequence>MKAILKYIYKDKVFFIAFIAALISMLFVPINKGYIDYINIEVLVVMFSLMISVAGMTDQNFFSMLAVKMVKHLKDMRTIAYVIVMASFFLGMLVTNDAVLLTLVPFMLFVMGKIGRTKESLIIVILMTLAANLGSALTPMGDPQNIYLYTNFDLPFWDFIRSTSMITITGFVLLNLTIIFIFKQDIVHPIVEEVKIKDYRLYIYFFTFILAFLTVIGFIEPIYTLVVVLILALIFGREMFKKVDYHLLLTFFMFFIFTGNIGQIEPVKHFFEDILNNEHSVFFTGILTSQFISNVPAAVLLSTFTPNEYLLNLLQGVNIGAMGTLIGSLASLITFKFVTRLYPERFKEYLIKYTIICIIYMAVIIGVVYILK</sequence>
<name>A0ABT2Q0D7_9MOLU</name>
<keyword evidence="3" id="KW-1003">Cell membrane</keyword>
<evidence type="ECO:0000256" key="6">
    <source>
        <dbReference type="ARBA" id="ARBA00023136"/>
    </source>
</evidence>